<dbReference type="SUPFAM" id="SSF50129">
    <property type="entry name" value="GroES-like"/>
    <property type="match status" value="1"/>
</dbReference>
<evidence type="ECO:0000313" key="5">
    <source>
        <dbReference type="EMBL" id="CAB4183413.1"/>
    </source>
</evidence>
<dbReference type="EMBL" id="LR796533">
    <property type="protein sequence ID" value="CAB4150069.1"/>
    <property type="molecule type" value="Genomic_DNA"/>
</dbReference>
<organism evidence="3">
    <name type="scientific">uncultured Caudovirales phage</name>
    <dbReference type="NCBI Taxonomy" id="2100421"/>
    <lineage>
        <taxon>Viruses</taxon>
        <taxon>Duplodnaviria</taxon>
        <taxon>Heunggongvirae</taxon>
        <taxon>Uroviricota</taxon>
        <taxon>Caudoviricetes</taxon>
        <taxon>Peduoviridae</taxon>
        <taxon>Maltschvirus</taxon>
        <taxon>Maltschvirus maltsch</taxon>
    </lineage>
</organism>
<dbReference type="Gene3D" id="2.30.33.40">
    <property type="entry name" value="GroES chaperonin"/>
    <property type="match status" value="1"/>
</dbReference>
<evidence type="ECO:0000256" key="1">
    <source>
        <dbReference type="ARBA" id="ARBA00023186"/>
    </source>
</evidence>
<accession>A0A6J5N2E5</accession>
<gene>
    <name evidence="5" type="ORF">UFOVP1078_63</name>
    <name evidence="6" type="ORF">UFOVP1317_53</name>
    <name evidence="7" type="ORF">UFOVP1429_48</name>
    <name evidence="2" type="ORF">UFOVP289_11</name>
    <name evidence="3" type="ORF">UFOVP547_36</name>
    <name evidence="4" type="ORF">UFOVP900_33</name>
</gene>
<dbReference type="PRINTS" id="PR00297">
    <property type="entry name" value="CHAPERONIN10"/>
</dbReference>
<dbReference type="EMBL" id="LR797261">
    <property type="protein sequence ID" value="CAB4198168.1"/>
    <property type="molecule type" value="Genomic_DNA"/>
</dbReference>
<dbReference type="Pfam" id="PF00166">
    <property type="entry name" value="Cpn10"/>
    <property type="match status" value="1"/>
</dbReference>
<dbReference type="EMBL" id="LR797044">
    <property type="protein sequence ID" value="CAB4183413.1"/>
    <property type="molecule type" value="Genomic_DNA"/>
</dbReference>
<evidence type="ECO:0000313" key="7">
    <source>
        <dbReference type="EMBL" id="CAB4210814.1"/>
    </source>
</evidence>
<keyword evidence="1" id="KW-0143">Chaperone</keyword>
<evidence type="ECO:0000313" key="2">
    <source>
        <dbReference type="EMBL" id="CAB4135373.1"/>
    </source>
</evidence>
<sequence>MTVSGINPVGHRILILPRDIAEKTASGIILATEQGREREQMSNTTGLVIAMGDSCYEEAEKPWCVVGDKIAFAKYAGLLYVGKDGKKYRIINDTDVTAVLDSDVELVDPYLVTKNMTS</sequence>
<dbReference type="GO" id="GO:0044183">
    <property type="term" value="F:protein folding chaperone"/>
    <property type="evidence" value="ECO:0007669"/>
    <property type="project" value="InterPro"/>
</dbReference>
<proteinExistence type="predicted"/>
<dbReference type="GO" id="GO:0005524">
    <property type="term" value="F:ATP binding"/>
    <property type="evidence" value="ECO:0007669"/>
    <property type="project" value="InterPro"/>
</dbReference>
<evidence type="ECO:0000313" key="3">
    <source>
        <dbReference type="EMBL" id="CAB4150069.1"/>
    </source>
</evidence>
<dbReference type="EMBL" id="LR796302">
    <property type="protein sequence ID" value="CAB4135373.1"/>
    <property type="molecule type" value="Genomic_DNA"/>
</dbReference>
<dbReference type="InterPro" id="IPR011032">
    <property type="entry name" value="GroES-like_sf"/>
</dbReference>
<dbReference type="InterPro" id="IPR037124">
    <property type="entry name" value="Chaperonin_GroES_sf"/>
</dbReference>
<name>A0A6J5N2E5_9CAUD</name>
<dbReference type="EMBL" id="LR797373">
    <property type="protein sequence ID" value="CAB4210814.1"/>
    <property type="molecule type" value="Genomic_DNA"/>
</dbReference>
<dbReference type="SMART" id="SM00883">
    <property type="entry name" value="Cpn10"/>
    <property type="match status" value="1"/>
</dbReference>
<dbReference type="InterPro" id="IPR020818">
    <property type="entry name" value="Chaperonin_GroES"/>
</dbReference>
<evidence type="ECO:0000313" key="6">
    <source>
        <dbReference type="EMBL" id="CAB4198168.1"/>
    </source>
</evidence>
<reference evidence="3" key="1">
    <citation type="submission" date="2020-04" db="EMBL/GenBank/DDBJ databases">
        <authorList>
            <person name="Chiriac C."/>
            <person name="Salcher M."/>
            <person name="Ghai R."/>
            <person name="Kavagutti S V."/>
        </authorList>
    </citation>
    <scope>NUCLEOTIDE SEQUENCE</scope>
</reference>
<protein>
    <submittedName>
        <fullName evidence="3">GroS Co-chaperonin GroES (HSP10)</fullName>
    </submittedName>
</protein>
<dbReference type="EMBL" id="LR796855">
    <property type="protein sequence ID" value="CAB4169959.1"/>
    <property type="molecule type" value="Genomic_DNA"/>
</dbReference>
<evidence type="ECO:0000313" key="4">
    <source>
        <dbReference type="EMBL" id="CAB4169959.1"/>
    </source>
</evidence>
<dbReference type="CDD" id="cd00320">
    <property type="entry name" value="cpn10"/>
    <property type="match status" value="1"/>
</dbReference>